<proteinExistence type="predicted"/>
<name>A0A2U3L8M2_9BACT</name>
<feature type="domain" description="DUF4440" evidence="2">
    <location>
        <begin position="68"/>
        <end position="171"/>
    </location>
</feature>
<reference evidence="4" key="1">
    <citation type="submission" date="2018-02" db="EMBL/GenBank/DDBJ databases">
        <authorList>
            <person name="Hausmann B."/>
        </authorList>
    </citation>
    <scope>NUCLEOTIDE SEQUENCE [LARGE SCALE GENOMIC DNA]</scope>
    <source>
        <strain evidence="4">Peat soil MAG SbA1</strain>
    </source>
</reference>
<feature type="transmembrane region" description="Helical" evidence="1">
    <location>
        <begin position="38"/>
        <end position="58"/>
    </location>
</feature>
<accession>A0A2U3L8M2</accession>
<keyword evidence="1" id="KW-0472">Membrane</keyword>
<dbReference type="Gene3D" id="3.10.450.50">
    <property type="match status" value="1"/>
</dbReference>
<dbReference type="AlphaFoldDB" id="A0A2U3L8M2"/>
<evidence type="ECO:0000313" key="4">
    <source>
        <dbReference type="Proteomes" id="UP000238701"/>
    </source>
</evidence>
<dbReference type="SUPFAM" id="SSF54427">
    <property type="entry name" value="NTF2-like"/>
    <property type="match status" value="1"/>
</dbReference>
<keyword evidence="1" id="KW-0812">Transmembrane</keyword>
<keyword evidence="1" id="KW-1133">Transmembrane helix</keyword>
<dbReference type="InterPro" id="IPR027843">
    <property type="entry name" value="DUF4440"/>
</dbReference>
<sequence>MTQGGVTHDYKSMAQVSPLVGYNSATKQGGTAMEKTKLLAKVGLLGVMLFAAVALAVGQAPGDDSEAVRQVESRFHQAFVAGDAKTLDALLTPDFVWMHGDGAVWPKQQLLDLIRSGKLNYKRDEIDSVKIALYGSAAVVVGHDARERDTGEKLDYNYTTTYVKQSGEWHIALYHSSHCPCAKPPSIPK</sequence>
<evidence type="ECO:0000259" key="2">
    <source>
        <dbReference type="Pfam" id="PF14534"/>
    </source>
</evidence>
<dbReference type="Proteomes" id="UP000238701">
    <property type="component" value="Unassembled WGS sequence"/>
</dbReference>
<protein>
    <recommendedName>
        <fullName evidence="2">DUF4440 domain-containing protein</fullName>
    </recommendedName>
</protein>
<gene>
    <name evidence="3" type="ORF">SBA1_820065</name>
</gene>
<evidence type="ECO:0000256" key="1">
    <source>
        <dbReference type="SAM" id="Phobius"/>
    </source>
</evidence>
<dbReference type="EMBL" id="OMOD01000180">
    <property type="protein sequence ID" value="SPF48263.1"/>
    <property type="molecule type" value="Genomic_DNA"/>
</dbReference>
<organism evidence="3 4">
    <name type="scientific">Candidatus Sulfotelmatobacter kueseliae</name>
    <dbReference type="NCBI Taxonomy" id="2042962"/>
    <lineage>
        <taxon>Bacteria</taxon>
        <taxon>Pseudomonadati</taxon>
        <taxon>Acidobacteriota</taxon>
        <taxon>Terriglobia</taxon>
        <taxon>Terriglobales</taxon>
        <taxon>Candidatus Korobacteraceae</taxon>
        <taxon>Candidatus Sulfotelmatobacter</taxon>
    </lineage>
</organism>
<dbReference type="InterPro" id="IPR032710">
    <property type="entry name" value="NTF2-like_dom_sf"/>
</dbReference>
<dbReference type="Pfam" id="PF14534">
    <property type="entry name" value="DUF4440"/>
    <property type="match status" value="1"/>
</dbReference>
<evidence type="ECO:0000313" key="3">
    <source>
        <dbReference type="EMBL" id="SPF48263.1"/>
    </source>
</evidence>